<dbReference type="EMBL" id="LAZR01000337">
    <property type="protein sequence ID" value="KKN73757.1"/>
    <property type="molecule type" value="Genomic_DNA"/>
</dbReference>
<proteinExistence type="predicted"/>
<accession>A0A0F9TFX1</accession>
<protein>
    <submittedName>
        <fullName evidence="1">Uncharacterized protein</fullName>
    </submittedName>
</protein>
<dbReference type="AlphaFoldDB" id="A0A0F9TFX1"/>
<organism evidence="1">
    <name type="scientific">marine sediment metagenome</name>
    <dbReference type="NCBI Taxonomy" id="412755"/>
    <lineage>
        <taxon>unclassified sequences</taxon>
        <taxon>metagenomes</taxon>
        <taxon>ecological metagenomes</taxon>
    </lineage>
</organism>
<comment type="caution">
    <text evidence="1">The sequence shown here is derived from an EMBL/GenBank/DDBJ whole genome shotgun (WGS) entry which is preliminary data.</text>
</comment>
<name>A0A0F9TFX1_9ZZZZ</name>
<reference evidence="1" key="1">
    <citation type="journal article" date="2015" name="Nature">
        <title>Complex archaea that bridge the gap between prokaryotes and eukaryotes.</title>
        <authorList>
            <person name="Spang A."/>
            <person name="Saw J.H."/>
            <person name="Jorgensen S.L."/>
            <person name="Zaremba-Niedzwiedzka K."/>
            <person name="Martijn J."/>
            <person name="Lind A.E."/>
            <person name="van Eijk R."/>
            <person name="Schleper C."/>
            <person name="Guy L."/>
            <person name="Ettema T.J."/>
        </authorList>
    </citation>
    <scope>NUCLEOTIDE SEQUENCE</scope>
</reference>
<evidence type="ECO:0000313" key="1">
    <source>
        <dbReference type="EMBL" id="KKN73757.1"/>
    </source>
</evidence>
<sequence length="31" mass="3562">MRWIVLYVKWGLPLFLLAWGLVAAQKEGDST</sequence>
<gene>
    <name evidence="1" type="ORF">LCGC14_0397050</name>
</gene>